<dbReference type="GO" id="GO:0016787">
    <property type="term" value="F:hydrolase activity"/>
    <property type="evidence" value="ECO:0007669"/>
    <property type="project" value="UniProtKB-KW"/>
</dbReference>
<protein>
    <submittedName>
        <fullName evidence="3">MBL fold metallo-hydrolase</fullName>
    </submittedName>
</protein>
<dbReference type="Pfam" id="PF00753">
    <property type="entry name" value="Lactamase_B"/>
    <property type="match status" value="1"/>
</dbReference>
<dbReference type="InterPro" id="IPR051682">
    <property type="entry name" value="Mito_Persulfide_Diox"/>
</dbReference>
<keyword evidence="3" id="KW-0378">Hydrolase</keyword>
<name>A0A4Z0W7H7_9GAMM</name>
<dbReference type="EMBL" id="SRMF01000003">
    <property type="protein sequence ID" value="TGG93337.1"/>
    <property type="molecule type" value="Genomic_DNA"/>
</dbReference>
<dbReference type="Proteomes" id="UP000297475">
    <property type="component" value="Unassembled WGS sequence"/>
</dbReference>
<dbReference type="PANTHER" id="PTHR43084">
    <property type="entry name" value="PERSULFIDE DIOXYGENASE ETHE1"/>
    <property type="match status" value="1"/>
</dbReference>
<sequence length="291" mass="32524">MSKISIKTFYDDATNTLTYVVSDPATRDAVVIDPVLDYDPIGSKVSDESYQAVVDYIRAHDLKLHYVLETHAHADHLSSSQLFRDDFPGVKVAISERIRGVQQVFKGVYNLDDTFVTDGRQFDYLIEDFEELQAGSLTIKSLPTPGHTPACSSYLIDDAVFTGDALFMPDFGTGRCDFPAGDARVLYRGVTENLYSLPDETRVFVGHDYQPGGREVAWESTIGNEKANNIQLQADTTEDEFVQFREGKDRTLDAPKLIYQSILVNIEAGHLPAQESNGQRYLKIPLNIRTA</sequence>
<dbReference type="GO" id="GO:0070813">
    <property type="term" value="P:hydrogen sulfide metabolic process"/>
    <property type="evidence" value="ECO:0007669"/>
    <property type="project" value="TreeGrafter"/>
</dbReference>
<accession>A0A4Z0W7H7</accession>
<keyword evidence="4" id="KW-1185">Reference proteome</keyword>
<dbReference type="InterPro" id="IPR044528">
    <property type="entry name" value="POD-like_MBL-fold"/>
</dbReference>
<comment type="caution">
    <text evidence="3">The sequence shown here is derived from an EMBL/GenBank/DDBJ whole genome shotgun (WGS) entry which is preliminary data.</text>
</comment>
<evidence type="ECO:0000313" key="4">
    <source>
        <dbReference type="Proteomes" id="UP000297475"/>
    </source>
</evidence>
<keyword evidence="1" id="KW-0479">Metal-binding</keyword>
<feature type="domain" description="Metallo-beta-lactamase" evidence="2">
    <location>
        <begin position="15"/>
        <end position="207"/>
    </location>
</feature>
<dbReference type="SUPFAM" id="SSF56281">
    <property type="entry name" value="Metallo-hydrolase/oxidoreductase"/>
    <property type="match status" value="1"/>
</dbReference>
<dbReference type="RefSeq" id="WP_135483046.1">
    <property type="nucleotide sequence ID" value="NZ_SRMF01000003.1"/>
</dbReference>
<dbReference type="SMART" id="SM00849">
    <property type="entry name" value="Lactamase_B"/>
    <property type="match status" value="1"/>
</dbReference>
<dbReference type="InterPro" id="IPR036866">
    <property type="entry name" value="RibonucZ/Hydroxyglut_hydro"/>
</dbReference>
<gene>
    <name evidence="3" type="ORF">E4656_09795</name>
</gene>
<dbReference type="InterPro" id="IPR001279">
    <property type="entry name" value="Metallo-B-lactamas"/>
</dbReference>
<evidence type="ECO:0000313" key="3">
    <source>
        <dbReference type="EMBL" id="TGG93337.1"/>
    </source>
</evidence>
<proteinExistence type="predicted"/>
<organism evidence="3 4">
    <name type="scientific">Natronospirillum operosum</name>
    <dbReference type="NCBI Taxonomy" id="2759953"/>
    <lineage>
        <taxon>Bacteria</taxon>
        <taxon>Pseudomonadati</taxon>
        <taxon>Pseudomonadota</taxon>
        <taxon>Gammaproteobacteria</taxon>
        <taxon>Oceanospirillales</taxon>
        <taxon>Natronospirillaceae</taxon>
        <taxon>Natronospirillum</taxon>
    </lineage>
</organism>
<dbReference type="GO" id="GO:0050313">
    <property type="term" value="F:sulfur dioxygenase activity"/>
    <property type="evidence" value="ECO:0007669"/>
    <property type="project" value="InterPro"/>
</dbReference>
<evidence type="ECO:0000259" key="2">
    <source>
        <dbReference type="SMART" id="SM00849"/>
    </source>
</evidence>
<dbReference type="AlphaFoldDB" id="A0A4Z0W7H7"/>
<dbReference type="Gene3D" id="3.60.15.10">
    <property type="entry name" value="Ribonuclease Z/Hydroxyacylglutathione hydrolase-like"/>
    <property type="match status" value="1"/>
</dbReference>
<dbReference type="PANTHER" id="PTHR43084:SF1">
    <property type="entry name" value="PERSULFIDE DIOXYGENASE ETHE1, MITOCHONDRIAL"/>
    <property type="match status" value="1"/>
</dbReference>
<evidence type="ECO:0000256" key="1">
    <source>
        <dbReference type="ARBA" id="ARBA00022723"/>
    </source>
</evidence>
<reference evidence="3 4" key="1">
    <citation type="submission" date="2019-04" db="EMBL/GenBank/DDBJ databases">
        <title>Natronospirillum operosus gen. nov., sp. nov., a haloalkaliphilic satellite isolated from decaying biomass of laboratory culture of cyanobacterium Geitlerinema sp. and proposal of Natronospirillaceae fam. nov. and Saccharospirillaceae fam. nov.</title>
        <authorList>
            <person name="Kevbrin V."/>
            <person name="Boltyanskaya Y."/>
            <person name="Koziaeva V."/>
            <person name="Grouzdev D.S."/>
            <person name="Park M."/>
            <person name="Cho J."/>
        </authorList>
    </citation>
    <scope>NUCLEOTIDE SEQUENCE [LARGE SCALE GENOMIC DNA]</scope>
    <source>
        <strain evidence="3 4">G-116</strain>
    </source>
</reference>
<dbReference type="OrthoDB" id="9784009at2"/>
<dbReference type="GO" id="GO:0006749">
    <property type="term" value="P:glutathione metabolic process"/>
    <property type="evidence" value="ECO:0007669"/>
    <property type="project" value="InterPro"/>
</dbReference>
<dbReference type="CDD" id="cd07724">
    <property type="entry name" value="POD-like_MBL-fold"/>
    <property type="match status" value="1"/>
</dbReference>
<dbReference type="GO" id="GO:0046872">
    <property type="term" value="F:metal ion binding"/>
    <property type="evidence" value="ECO:0007669"/>
    <property type="project" value="UniProtKB-KW"/>
</dbReference>